<protein>
    <submittedName>
        <fullName evidence="1">Uncharacterized protein</fullName>
    </submittedName>
</protein>
<dbReference type="RefSeq" id="WP_018747668.1">
    <property type="nucleotide sequence ID" value="NZ_BAABUF010000009.1"/>
</dbReference>
<sequence length="120" mass="13762">MRVPVYFGMSDIDLAAGELRHYGLIVVETTRPHARQLFKEFRARLDIDEDQEDGPVLLHASVSVDDQGWSDFYVYSPTLEYRIPEIHEAVRAAARQAATARRPARFLATVDYEQEPLLED</sequence>
<evidence type="ECO:0000313" key="1">
    <source>
        <dbReference type="EMBL" id="GLS04243.1"/>
    </source>
</evidence>
<accession>A0ABQ6BRK3</accession>
<dbReference type="EMBL" id="BSOZ01000015">
    <property type="protein sequence ID" value="GLS04243.1"/>
    <property type="molecule type" value="Genomic_DNA"/>
</dbReference>
<keyword evidence="2" id="KW-1185">Reference proteome</keyword>
<organism evidence="1 2">
    <name type="scientific">Chitiniphilus shinanonensis</name>
    <dbReference type="NCBI Taxonomy" id="553088"/>
    <lineage>
        <taxon>Bacteria</taxon>
        <taxon>Pseudomonadati</taxon>
        <taxon>Pseudomonadota</taxon>
        <taxon>Betaproteobacteria</taxon>
        <taxon>Neisseriales</taxon>
        <taxon>Chitinibacteraceae</taxon>
        <taxon>Chitiniphilus</taxon>
    </lineage>
</organism>
<name>A0ABQ6BRK3_9NEIS</name>
<dbReference type="Proteomes" id="UP001156836">
    <property type="component" value="Unassembled WGS sequence"/>
</dbReference>
<reference evidence="2" key="1">
    <citation type="journal article" date="2019" name="Int. J. Syst. Evol. Microbiol.">
        <title>The Global Catalogue of Microorganisms (GCM) 10K type strain sequencing project: providing services to taxonomists for standard genome sequencing and annotation.</title>
        <authorList>
            <consortium name="The Broad Institute Genomics Platform"/>
            <consortium name="The Broad Institute Genome Sequencing Center for Infectious Disease"/>
            <person name="Wu L."/>
            <person name="Ma J."/>
        </authorList>
    </citation>
    <scope>NUCLEOTIDE SEQUENCE [LARGE SCALE GENOMIC DNA]</scope>
    <source>
        <strain evidence="2">NBRC 104970</strain>
    </source>
</reference>
<comment type="caution">
    <text evidence="1">The sequence shown here is derived from an EMBL/GenBank/DDBJ whole genome shotgun (WGS) entry which is preliminary data.</text>
</comment>
<proteinExistence type="predicted"/>
<evidence type="ECO:0000313" key="2">
    <source>
        <dbReference type="Proteomes" id="UP001156836"/>
    </source>
</evidence>
<gene>
    <name evidence="1" type="ORF">GCM10007860_13900</name>
</gene>